<dbReference type="Proteomes" id="UP000236919">
    <property type="component" value="Unassembled WGS sequence"/>
</dbReference>
<evidence type="ECO:0000313" key="3">
    <source>
        <dbReference type="Proteomes" id="UP000236919"/>
    </source>
</evidence>
<keyword evidence="3" id="KW-1185">Reference proteome</keyword>
<evidence type="ECO:0000313" key="2">
    <source>
        <dbReference type="EMBL" id="POR47318.1"/>
    </source>
</evidence>
<dbReference type="OrthoDB" id="9776313at2"/>
<dbReference type="PANTHER" id="PTHR12126:SF11">
    <property type="entry name" value="NADH DEHYDROGENASE [UBIQUINONE] 1 ALPHA SUBCOMPLEX SUBUNIT 9, MITOCHONDRIAL"/>
    <property type="match status" value="1"/>
</dbReference>
<comment type="caution">
    <text evidence="2">The sequence shown here is derived from an EMBL/GenBank/DDBJ whole genome shotgun (WGS) entry which is preliminary data.</text>
</comment>
<dbReference type="CDD" id="cd05271">
    <property type="entry name" value="NDUFA9_like_SDR_a"/>
    <property type="match status" value="1"/>
</dbReference>
<dbReference type="AlphaFoldDB" id="A0A2S4LY31"/>
<dbReference type="EMBL" id="PQFZ01000019">
    <property type="protein sequence ID" value="POR47318.1"/>
    <property type="molecule type" value="Genomic_DNA"/>
</dbReference>
<dbReference type="Gene3D" id="3.40.50.720">
    <property type="entry name" value="NAD(P)-binding Rossmann-like Domain"/>
    <property type="match status" value="1"/>
</dbReference>
<dbReference type="InterPro" id="IPR001509">
    <property type="entry name" value="Epimerase_deHydtase"/>
</dbReference>
<feature type="domain" description="NAD-dependent epimerase/dehydratase" evidence="1">
    <location>
        <begin position="13"/>
        <end position="222"/>
    </location>
</feature>
<dbReference type="InterPro" id="IPR051207">
    <property type="entry name" value="ComplexI_NDUFA9_subunit"/>
</dbReference>
<sequence length="336" mass="35273">MANDLSPPSQQLVTVFGGSGFVGRHVVRALVKRGYRVRVAVRRPDLAGFLQPLGTVGQIHAVQANLRYPDSVAAAIKGADAVVNLVGILQEGGRQSFAGVHANGARAVAQACAALGVSRLVQISAIGASQDSKSSYGRSKAEGEAAVLALVPGAVVLRPSIMFGPEDGFFNRFAALARMLPVLPLVGGGETKFQPAFVGDVAEAIALAVDGAVAGGRVYELGGPEVKSFRELVAYICEITGRKRLLVSLPFPLARLQARIIEIVDMLTLGLLPNELKLTRDQVTLLESDNVVSHAAKAEGRDFAGLGIAPSSVEAVVPSYLWRFRKTGQFDAARAG</sequence>
<organism evidence="2 3">
    <name type="scientific">Bosea psychrotolerans</name>
    <dbReference type="NCBI Taxonomy" id="1871628"/>
    <lineage>
        <taxon>Bacteria</taxon>
        <taxon>Pseudomonadati</taxon>
        <taxon>Pseudomonadota</taxon>
        <taxon>Alphaproteobacteria</taxon>
        <taxon>Hyphomicrobiales</taxon>
        <taxon>Boseaceae</taxon>
        <taxon>Bosea</taxon>
    </lineage>
</organism>
<dbReference type="RefSeq" id="WP_103720678.1">
    <property type="nucleotide sequence ID" value="NZ_PQFZ01000019.1"/>
</dbReference>
<evidence type="ECO:0000259" key="1">
    <source>
        <dbReference type="Pfam" id="PF01370"/>
    </source>
</evidence>
<dbReference type="FunFam" id="3.40.50.720:FF:000702">
    <property type="entry name" value="NADH dehydrogenase (Ubiquinone)"/>
    <property type="match status" value="1"/>
</dbReference>
<proteinExistence type="predicted"/>
<protein>
    <submittedName>
        <fullName evidence="2">NADH dehydrogenase</fullName>
    </submittedName>
</protein>
<dbReference type="PANTHER" id="PTHR12126">
    <property type="entry name" value="NADH-UBIQUINONE OXIDOREDUCTASE 39 KDA SUBUNIT-RELATED"/>
    <property type="match status" value="1"/>
</dbReference>
<dbReference type="InterPro" id="IPR036291">
    <property type="entry name" value="NAD(P)-bd_dom_sf"/>
</dbReference>
<dbReference type="Pfam" id="PF01370">
    <property type="entry name" value="Epimerase"/>
    <property type="match status" value="1"/>
</dbReference>
<gene>
    <name evidence="2" type="ORF">CYD53_1192</name>
</gene>
<accession>A0A2S4LY31</accession>
<dbReference type="SUPFAM" id="SSF51735">
    <property type="entry name" value="NAD(P)-binding Rossmann-fold domains"/>
    <property type="match status" value="1"/>
</dbReference>
<dbReference type="GO" id="GO:0044877">
    <property type="term" value="F:protein-containing complex binding"/>
    <property type="evidence" value="ECO:0007669"/>
    <property type="project" value="TreeGrafter"/>
</dbReference>
<name>A0A2S4LY31_9HYPH</name>
<reference evidence="2 3" key="1">
    <citation type="submission" date="2018-01" db="EMBL/GenBank/DDBJ databases">
        <title>Genomic Encyclopedia of Type Strains, Phase III (KMG-III): the genomes of soil and plant-associated and newly described type strains.</title>
        <authorList>
            <person name="Whitman W."/>
        </authorList>
    </citation>
    <scope>NUCLEOTIDE SEQUENCE [LARGE SCALE GENOMIC DNA]</scope>
    <source>
        <strain evidence="2 3">1131</strain>
    </source>
</reference>